<accession>A0A9X1HM92</accession>
<dbReference type="Pfam" id="PF12680">
    <property type="entry name" value="SnoaL_2"/>
    <property type="match status" value="1"/>
</dbReference>
<dbReference type="Proteomes" id="UP001139409">
    <property type="component" value="Unassembled WGS sequence"/>
</dbReference>
<dbReference type="PROSITE" id="PS51257">
    <property type="entry name" value="PROKAR_LIPOPROTEIN"/>
    <property type="match status" value="1"/>
</dbReference>
<feature type="chain" id="PRO_5041155386" evidence="1">
    <location>
        <begin position="24"/>
        <end position="180"/>
    </location>
</feature>
<keyword evidence="6" id="KW-1185">Reference proteome</keyword>
<dbReference type="EMBL" id="JAIXNE010000004">
    <property type="protein sequence ID" value="MCA6077048.1"/>
    <property type="molecule type" value="Genomic_DNA"/>
</dbReference>
<dbReference type="SUPFAM" id="SSF54427">
    <property type="entry name" value="NTF2-like"/>
    <property type="match status" value="1"/>
</dbReference>
<evidence type="ECO:0000259" key="2">
    <source>
        <dbReference type="Pfam" id="PF12680"/>
    </source>
</evidence>
<sequence length="180" mass="19912">MRKLTLVLFAASMFFACGQQEQAPPPPPPVEEPAGPVTVNADEKYVAICKDGLAAMSSGDMERFVSDFTDNVVYQFAYGDSLVGKTAVLEYWKDRRENAIEDINFSNSVWLSVTVDASNNYNVAPGDWVMGWFLTTASYKATGKSMTQNIHTLYHFNGSGKVDRVIQYLDRAAIMQASSQ</sequence>
<name>A0A9X1HM92_9BACT</name>
<proteinExistence type="predicted"/>
<feature type="domain" description="SnoaL-like" evidence="2">
    <location>
        <begin position="53"/>
        <end position="162"/>
    </location>
</feature>
<dbReference type="Gene3D" id="3.10.450.50">
    <property type="match status" value="1"/>
</dbReference>
<dbReference type="EMBL" id="JAIXNE010000002">
    <property type="protein sequence ID" value="MCA6074743.1"/>
    <property type="molecule type" value="Genomic_DNA"/>
</dbReference>
<protein>
    <submittedName>
        <fullName evidence="3">Ester cyclase</fullName>
    </submittedName>
</protein>
<dbReference type="RefSeq" id="WP_225697856.1">
    <property type="nucleotide sequence ID" value="NZ_JAIXNE010000002.1"/>
</dbReference>
<dbReference type="InterPro" id="IPR037401">
    <property type="entry name" value="SnoaL-like"/>
</dbReference>
<evidence type="ECO:0000313" key="6">
    <source>
        <dbReference type="Proteomes" id="UP001139409"/>
    </source>
</evidence>
<evidence type="ECO:0000313" key="5">
    <source>
        <dbReference type="EMBL" id="MCA6077048.1"/>
    </source>
</evidence>
<organism evidence="3 6">
    <name type="scientific">Fulvivirga sedimenti</name>
    <dbReference type="NCBI Taxonomy" id="2879465"/>
    <lineage>
        <taxon>Bacteria</taxon>
        <taxon>Pseudomonadati</taxon>
        <taxon>Bacteroidota</taxon>
        <taxon>Cytophagia</taxon>
        <taxon>Cytophagales</taxon>
        <taxon>Fulvivirgaceae</taxon>
        <taxon>Fulvivirga</taxon>
    </lineage>
</organism>
<keyword evidence="1" id="KW-0732">Signal</keyword>
<dbReference type="EMBL" id="JAIXNE010000003">
    <property type="protein sequence ID" value="MCA6075920.1"/>
    <property type="molecule type" value="Genomic_DNA"/>
</dbReference>
<evidence type="ECO:0000313" key="3">
    <source>
        <dbReference type="EMBL" id="MCA6074743.1"/>
    </source>
</evidence>
<gene>
    <name evidence="3" type="ORF">LDX50_07665</name>
    <name evidence="4" type="ORF">LDX50_13635</name>
    <name evidence="5" type="ORF">LDX50_19355</name>
</gene>
<reference evidence="3" key="1">
    <citation type="submission" date="2021-09" db="EMBL/GenBank/DDBJ databases">
        <title>Fulvivirga sp. isolated from coastal sediment.</title>
        <authorList>
            <person name="Yu H."/>
        </authorList>
    </citation>
    <scope>NUCLEOTIDE SEQUENCE</scope>
    <source>
        <strain evidence="3">1062</strain>
    </source>
</reference>
<comment type="caution">
    <text evidence="3">The sequence shown here is derived from an EMBL/GenBank/DDBJ whole genome shotgun (WGS) entry which is preliminary data.</text>
</comment>
<dbReference type="AlphaFoldDB" id="A0A9X1HM92"/>
<evidence type="ECO:0000256" key="1">
    <source>
        <dbReference type="SAM" id="SignalP"/>
    </source>
</evidence>
<evidence type="ECO:0000313" key="4">
    <source>
        <dbReference type="EMBL" id="MCA6075920.1"/>
    </source>
</evidence>
<feature type="signal peptide" evidence="1">
    <location>
        <begin position="1"/>
        <end position="23"/>
    </location>
</feature>
<dbReference type="InterPro" id="IPR032710">
    <property type="entry name" value="NTF2-like_dom_sf"/>
</dbReference>